<evidence type="ECO:0000256" key="1">
    <source>
        <dbReference type="SAM" id="SignalP"/>
    </source>
</evidence>
<reference evidence="2 3" key="1">
    <citation type="submission" date="2019-01" db="EMBL/GenBank/DDBJ databases">
        <title>Draft Genome Sequences of Helcococcus ovis Strains Isolated from the Uterus and Vagina of Dairy Cows with Metritis.</title>
        <authorList>
            <person name="Cunha F."/>
            <person name="Jeon S.J."/>
            <person name="Kutzer P."/>
            <person name="Galvao K.N."/>
        </authorList>
    </citation>
    <scope>NUCLEOTIDE SEQUENCE [LARGE SCALE GENOMIC DNA]</scope>
    <source>
        <strain evidence="2 3">KG-37</strain>
    </source>
</reference>
<dbReference type="InterPro" id="IPR029058">
    <property type="entry name" value="AB_hydrolase_fold"/>
</dbReference>
<protein>
    <submittedName>
        <fullName evidence="2">DUF2974 domain-containing protein</fullName>
    </submittedName>
</protein>
<organism evidence="2 3">
    <name type="scientific">Helcococcus ovis</name>
    <dbReference type="NCBI Taxonomy" id="72026"/>
    <lineage>
        <taxon>Bacteria</taxon>
        <taxon>Bacillati</taxon>
        <taxon>Bacillota</taxon>
        <taxon>Tissierellia</taxon>
        <taxon>Tissierellales</taxon>
        <taxon>Peptoniphilaceae</taxon>
        <taxon>Helcococcus</taxon>
    </lineage>
</organism>
<dbReference type="Proteomes" id="UP000297454">
    <property type="component" value="Unassembled WGS sequence"/>
</dbReference>
<dbReference type="RefSeq" id="WP_134711360.1">
    <property type="nucleotide sequence ID" value="NZ_CP119081.1"/>
</dbReference>
<dbReference type="SUPFAM" id="SSF53474">
    <property type="entry name" value="alpha/beta-Hydrolases"/>
    <property type="match status" value="1"/>
</dbReference>
<comment type="caution">
    <text evidence="2">The sequence shown here is derived from an EMBL/GenBank/DDBJ whole genome shotgun (WGS) entry which is preliminary data.</text>
</comment>
<dbReference type="AlphaFoldDB" id="A0A4R9C1Z9"/>
<proteinExistence type="predicted"/>
<keyword evidence="3" id="KW-1185">Reference proteome</keyword>
<dbReference type="Gene3D" id="3.40.50.1820">
    <property type="entry name" value="alpha/beta hydrolase"/>
    <property type="match status" value="1"/>
</dbReference>
<feature type="chain" id="PRO_5043195192" evidence="1">
    <location>
        <begin position="30"/>
        <end position="395"/>
    </location>
</feature>
<dbReference type="OrthoDB" id="6450827at2"/>
<gene>
    <name evidence="2" type="ORF">EQF91_06385</name>
</gene>
<dbReference type="GeneID" id="97030268"/>
<evidence type="ECO:0000313" key="3">
    <source>
        <dbReference type="Proteomes" id="UP000297454"/>
    </source>
</evidence>
<accession>A0A4R9C1Z9</accession>
<dbReference type="GO" id="GO:0006629">
    <property type="term" value="P:lipid metabolic process"/>
    <property type="evidence" value="ECO:0007669"/>
    <property type="project" value="InterPro"/>
</dbReference>
<keyword evidence="1" id="KW-0732">Signal</keyword>
<dbReference type="EMBL" id="SCFR01000023">
    <property type="protein sequence ID" value="TFF65204.1"/>
    <property type="molecule type" value="Genomic_DNA"/>
</dbReference>
<name>A0A4R9C1Z9_9FIRM</name>
<sequence>MKKIKNGLLCVIATGMIFSALGSFNIARAEEKKENVITSKDQEDIYTGKIRLKNGMVDSILFKNNVLVDNISDNDNDGIKDKDELIIKEENGKKYLEYKSHPLIPDSDGDGIIDKDDKEPLKWNISRRDMAMFQKMAYYDEDYIDKLFNENTNENEIKNNYDKTIHTELSKFWEIKKKPQTNKGKYNFGEKGREIYHLSSGLDGYLFTTKKVYPFLDGEEVNVLVLRGTEGYKDYFTDALLYLGAWNPQASDATLLIQYLKDNDVKNLYIVGHSLGGYLAQIAASEARKIGYTGFQQSYTFNAPMISRPEEYRKLSDQLTIEGKSTHFVVNNDIVSVLAGSFDRHILVANTINKHSSISYFEPHLSNYFDLYYRCGFNGGFLHHRMKELKFFNPS</sequence>
<evidence type="ECO:0000313" key="2">
    <source>
        <dbReference type="EMBL" id="TFF65204.1"/>
    </source>
</evidence>
<feature type="signal peptide" evidence="1">
    <location>
        <begin position="1"/>
        <end position="29"/>
    </location>
</feature>
<dbReference type="Pfam" id="PF26363">
    <property type="entry name" value="Phospholipase-like"/>
    <property type="match status" value="1"/>
</dbReference>